<dbReference type="Pfam" id="PF14690">
    <property type="entry name" value="Zn_ribbon_ISL3"/>
    <property type="match status" value="1"/>
</dbReference>
<dbReference type="InterPro" id="IPR047951">
    <property type="entry name" value="Transpos_ISL3"/>
</dbReference>
<name>A0ABV1TVF2_9ACTN</name>
<dbReference type="InterPro" id="IPR002560">
    <property type="entry name" value="Transposase_DDE"/>
</dbReference>
<keyword evidence="4" id="KW-1185">Reference proteome</keyword>
<sequence length="525" mass="58679">MLLELFPYLSALLIEEVERRPDRVVFRARVRAATAVCGCGESSARVHGRYIRRLRDAAAGGLGVVIELCVCRFRCENPVCPAVTFAEQVAGLTTPHSRYTPLMRGMLTQIGLALAGRAGARLAIAMGITVGRDTLLRLVRAVPEPDVGEVEVLGVDDFAFRKGRHYGTVLIDMATHRPIHLYDGREGEDLAAWLRGHPEVKVICRDRSSGYGEGARVGAPQAQQVADRYHLWANLGQAVEKTVNAHRSHLVEPLAAAENGAGHLEAEPEVVQPSKELKIVTRLREQHAAAHELWQQGMSKAAIGRKLGLHQATVRKLVNARSADDVVAKNLQRAHVVDPYVGYLHRRWNEGVRNAAQLYREIQQLGYPGGELAVQRHLRRYRTGRGHAPDSGPKPLSVREVTSWIMTHPEHLRDEDADQLHRLRVRDPELDRLTLHVRKFAAMMTGRHGDRLEDWITDIEQDSLTPLAGFARNLRRDFDAVRNGLSLPHSSGAVEGNINRLKMLKRQMFGRASLDLLRKRVLLTR</sequence>
<evidence type="ECO:0000313" key="3">
    <source>
        <dbReference type="EMBL" id="MER6274018.1"/>
    </source>
</evidence>
<dbReference type="NCBIfam" id="NF033550">
    <property type="entry name" value="transpos_ISL3"/>
    <property type="match status" value="1"/>
</dbReference>
<dbReference type="Pfam" id="PF01610">
    <property type="entry name" value="DDE_Tnp_ISL3"/>
    <property type="match status" value="2"/>
</dbReference>
<dbReference type="RefSeq" id="WP_351962250.1">
    <property type="nucleotide sequence ID" value="NZ_JBEOZM010000040.1"/>
</dbReference>
<protein>
    <submittedName>
        <fullName evidence="3">ISL3 family transposase</fullName>
    </submittedName>
</protein>
<dbReference type="InterPro" id="IPR029261">
    <property type="entry name" value="Transposase_Znf"/>
</dbReference>
<dbReference type="PANTHER" id="PTHR33498:SF1">
    <property type="entry name" value="TRANSPOSASE FOR INSERTION SEQUENCE ELEMENT IS1557"/>
    <property type="match status" value="1"/>
</dbReference>
<comment type="caution">
    <text evidence="3">The sequence shown here is derived from an EMBL/GenBank/DDBJ whole genome shotgun (WGS) entry which is preliminary data.</text>
</comment>
<organism evidence="3 4">
    <name type="scientific">Streptomyces sp. 900105755</name>
    <dbReference type="NCBI Taxonomy" id="3154389"/>
    <lineage>
        <taxon>Bacteria</taxon>
        <taxon>Bacillati</taxon>
        <taxon>Actinomycetota</taxon>
        <taxon>Actinomycetes</taxon>
        <taxon>Kitasatosporales</taxon>
        <taxon>Streptomycetaceae</taxon>
        <taxon>Streptomyces</taxon>
    </lineage>
</organism>
<gene>
    <name evidence="3" type="ORF">ABT211_43230</name>
</gene>
<feature type="domain" description="Transposase IS204/IS1001/IS1096/IS1165 zinc-finger" evidence="2">
    <location>
        <begin position="38"/>
        <end position="77"/>
    </location>
</feature>
<dbReference type="PANTHER" id="PTHR33498">
    <property type="entry name" value="TRANSPOSASE FOR INSERTION SEQUENCE ELEMENT IS1557"/>
    <property type="match status" value="1"/>
</dbReference>
<dbReference type="EMBL" id="JBEOZM010000040">
    <property type="protein sequence ID" value="MER6274018.1"/>
    <property type="molecule type" value="Genomic_DNA"/>
</dbReference>
<evidence type="ECO:0000313" key="4">
    <source>
        <dbReference type="Proteomes" id="UP001490365"/>
    </source>
</evidence>
<evidence type="ECO:0000259" key="1">
    <source>
        <dbReference type="Pfam" id="PF01610"/>
    </source>
</evidence>
<evidence type="ECO:0000259" key="2">
    <source>
        <dbReference type="Pfam" id="PF14690"/>
    </source>
</evidence>
<reference evidence="3 4" key="1">
    <citation type="submission" date="2024-06" db="EMBL/GenBank/DDBJ databases">
        <title>The Natural Products Discovery Center: Release of the First 8490 Sequenced Strains for Exploring Actinobacteria Biosynthetic Diversity.</title>
        <authorList>
            <person name="Kalkreuter E."/>
            <person name="Kautsar S.A."/>
            <person name="Yang D."/>
            <person name="Bader C.D."/>
            <person name="Teijaro C.N."/>
            <person name="Fluegel L."/>
            <person name="Davis C.M."/>
            <person name="Simpson J.R."/>
            <person name="Lauterbach L."/>
            <person name="Steele A.D."/>
            <person name="Gui C."/>
            <person name="Meng S."/>
            <person name="Li G."/>
            <person name="Viehrig K."/>
            <person name="Ye F."/>
            <person name="Su P."/>
            <person name="Kiefer A.F."/>
            <person name="Nichols A."/>
            <person name="Cepeda A.J."/>
            <person name="Yan W."/>
            <person name="Fan B."/>
            <person name="Jiang Y."/>
            <person name="Adhikari A."/>
            <person name="Zheng C.-J."/>
            <person name="Schuster L."/>
            <person name="Cowan T.M."/>
            <person name="Smanski M.J."/>
            <person name="Chevrette M.G."/>
            <person name="De Carvalho L.P.S."/>
            <person name="Shen B."/>
        </authorList>
    </citation>
    <scope>NUCLEOTIDE SEQUENCE [LARGE SCALE GENOMIC DNA]</scope>
    <source>
        <strain evidence="3 4">NPDC001694</strain>
    </source>
</reference>
<dbReference type="Proteomes" id="UP001490365">
    <property type="component" value="Unassembled WGS sequence"/>
</dbReference>
<feature type="domain" description="Transposase IS204/IS1001/IS1096/IS1165 DDE" evidence="1">
    <location>
        <begin position="153"/>
        <end position="259"/>
    </location>
</feature>
<feature type="domain" description="Transposase IS204/IS1001/IS1096/IS1165 DDE" evidence="1">
    <location>
        <begin position="403"/>
        <end position="520"/>
    </location>
</feature>
<accession>A0ABV1TVF2</accession>
<proteinExistence type="predicted"/>